<comment type="subunit">
    <text evidence="5">Homodimer or homotetramer.</text>
</comment>
<sequence length="301" mass="34828">MVKEIMADALFTEDKGVRVFFAEFVNVDYVFGYIGRIIYGESGLQNIYVLENKFWGRMLFINNNLQFTSRDEFIYHEALVHIPVQASPENSIKRVLICGGGDYGAARELLKYAEIEEVIIVDIDPHIPKIVEEYFPGLLPENPKDPRLKLIIADAYEMVKNYKKEGKTFDLVVIDSTDPDISETGITQELSHALFGIDFHQMVYEICPKGIIVQQCGTPFTMKNILIETYKIFKKVYPEKEIYCYRANIPSFGGDNAYLLRCPYANPEIPKWKEIPNTYYYSHEVHKASFGLPKFWREVLK</sequence>
<evidence type="ECO:0000256" key="1">
    <source>
        <dbReference type="ARBA" id="ARBA00007867"/>
    </source>
</evidence>
<keyword evidence="2 5" id="KW-0808">Transferase</keyword>
<evidence type="ECO:0000259" key="7">
    <source>
        <dbReference type="PROSITE" id="PS51006"/>
    </source>
</evidence>
<dbReference type="HAMAP" id="MF_00198">
    <property type="entry name" value="Spermidine_synth"/>
    <property type="match status" value="1"/>
</dbReference>
<feature type="binding site" evidence="5">
    <location>
        <position position="76"/>
    </location>
    <ligand>
        <name>spermidine</name>
        <dbReference type="ChEBI" id="CHEBI:57834"/>
    </ligand>
</feature>
<protein>
    <recommendedName>
        <fullName evidence="5">Polyamine aminopropyltransferase</fullName>
    </recommendedName>
    <alternativeName>
        <fullName evidence="5">Putrescine aminopropyltransferase</fullName>
        <shortName evidence="5">PAPT</shortName>
    </alternativeName>
    <alternativeName>
        <fullName evidence="5">Spermidine synthase</fullName>
        <shortName evidence="5">SPDS</shortName>
        <shortName evidence="5">SPDSY</shortName>
        <ecNumber evidence="5">2.5.1.16</ecNumber>
    </alternativeName>
</protein>
<dbReference type="PANTHER" id="PTHR11558">
    <property type="entry name" value="SPERMIDINE/SPERMINE SYNTHASE"/>
    <property type="match status" value="1"/>
</dbReference>
<reference evidence="8 9" key="1">
    <citation type="submission" date="2018-01" db="EMBL/GenBank/DDBJ databases">
        <title>Metagenomic assembled genomes from two thermal pools in the Uzon Caldera, Kamchatka, Russia.</title>
        <authorList>
            <person name="Wilkins L."/>
            <person name="Ettinger C."/>
        </authorList>
    </citation>
    <scope>NUCLEOTIDE SEQUENCE [LARGE SCALE GENOMIC DNA]</scope>
    <source>
        <strain evidence="8">ZAV-08</strain>
    </source>
</reference>
<dbReference type="Gene3D" id="3.40.50.150">
    <property type="entry name" value="Vaccinia Virus protein VP39"/>
    <property type="match status" value="1"/>
</dbReference>
<feature type="binding site" evidence="5">
    <location>
        <position position="122"/>
    </location>
    <ligand>
        <name>S-methyl-5'-thioadenosine</name>
        <dbReference type="ChEBI" id="CHEBI:17509"/>
    </ligand>
</feature>
<feature type="active site" description="Proton acceptor" evidence="5 6">
    <location>
        <position position="175"/>
    </location>
</feature>
<evidence type="ECO:0000256" key="6">
    <source>
        <dbReference type="PROSITE-ProRule" id="PRU00354"/>
    </source>
</evidence>
<evidence type="ECO:0000256" key="4">
    <source>
        <dbReference type="ARBA" id="ARBA00023115"/>
    </source>
</evidence>
<evidence type="ECO:0000313" key="9">
    <source>
        <dbReference type="Proteomes" id="UP000235460"/>
    </source>
</evidence>
<dbReference type="AlphaFoldDB" id="A0A2N7PMG4"/>
<feature type="binding site" evidence="5">
    <location>
        <begin position="175"/>
        <end position="178"/>
    </location>
    <ligand>
        <name>spermidine</name>
        <dbReference type="ChEBI" id="CHEBI:57834"/>
    </ligand>
</feature>
<accession>A0A2N7PMG4</accession>
<evidence type="ECO:0000256" key="2">
    <source>
        <dbReference type="ARBA" id="ARBA00022679"/>
    </source>
</evidence>
<dbReference type="GO" id="GO:0008295">
    <property type="term" value="P:spermidine biosynthetic process"/>
    <property type="evidence" value="ECO:0007669"/>
    <property type="project" value="UniProtKB-UniRule"/>
</dbReference>
<dbReference type="EC" id="2.5.1.16" evidence="5"/>
<dbReference type="Proteomes" id="UP000235460">
    <property type="component" value="Unassembled WGS sequence"/>
</dbReference>
<dbReference type="PROSITE" id="PS51006">
    <property type="entry name" value="PABS_2"/>
    <property type="match status" value="1"/>
</dbReference>
<dbReference type="CDD" id="cd02440">
    <property type="entry name" value="AdoMet_MTases"/>
    <property type="match status" value="1"/>
</dbReference>
<comment type="pathway">
    <text evidence="5">Amine and polyamine biosynthesis; spermidine biosynthesis; spermidine from putrescine: step 1/1.</text>
</comment>
<dbReference type="UniPathway" id="UPA00248">
    <property type="reaction ID" value="UER00314"/>
</dbReference>
<name>A0A2N7PMG4_9BACT</name>
<keyword evidence="4 5" id="KW-0620">Polyamine biosynthesis</keyword>
<feature type="binding site" evidence="5">
    <location>
        <begin position="154"/>
        <end position="155"/>
    </location>
    <ligand>
        <name>S-methyl-5'-thioadenosine</name>
        <dbReference type="ChEBI" id="CHEBI:17509"/>
    </ligand>
</feature>
<dbReference type="InterPro" id="IPR001045">
    <property type="entry name" value="Spermi_synthase"/>
</dbReference>
<feature type="binding site" evidence="5">
    <location>
        <position position="45"/>
    </location>
    <ligand>
        <name>S-methyl-5'-thioadenosine</name>
        <dbReference type="ChEBI" id="CHEBI:17509"/>
    </ligand>
</feature>
<dbReference type="EMBL" id="PNIK01000086">
    <property type="protein sequence ID" value="PMP66012.1"/>
    <property type="molecule type" value="Genomic_DNA"/>
</dbReference>
<gene>
    <name evidence="5" type="primary">speE</name>
    <name evidence="8" type="ORF">C0190_06080</name>
</gene>
<evidence type="ECO:0000256" key="3">
    <source>
        <dbReference type="ARBA" id="ARBA00023066"/>
    </source>
</evidence>
<proteinExistence type="inferred from homology"/>
<comment type="caution">
    <text evidence="5">Lacks conserved residue(s) required for the propagation of feature annotation.</text>
</comment>
<feature type="binding site" evidence="5">
    <location>
        <position position="102"/>
    </location>
    <ligand>
        <name>spermidine</name>
        <dbReference type="ChEBI" id="CHEBI:57834"/>
    </ligand>
</feature>
<organism evidence="8 9">
    <name type="scientific">Thermodesulfobacterium geofontis</name>
    <dbReference type="NCBI Taxonomy" id="1295609"/>
    <lineage>
        <taxon>Bacteria</taxon>
        <taxon>Pseudomonadati</taxon>
        <taxon>Thermodesulfobacteriota</taxon>
        <taxon>Thermodesulfobacteria</taxon>
        <taxon>Thermodesulfobacteriales</taxon>
        <taxon>Thermodesulfobacteriaceae</taxon>
        <taxon>Thermodesulfobacterium</taxon>
    </lineage>
</organism>
<keyword evidence="3 5" id="KW-0745">Spermidine biosynthesis</keyword>
<feature type="domain" description="PABS" evidence="7">
    <location>
        <begin position="18"/>
        <end position="264"/>
    </location>
</feature>
<comment type="catalytic activity">
    <reaction evidence="5">
        <text>S-adenosyl 3-(methylsulfanyl)propylamine + putrescine = S-methyl-5'-thioadenosine + spermidine + H(+)</text>
        <dbReference type="Rhea" id="RHEA:12721"/>
        <dbReference type="ChEBI" id="CHEBI:15378"/>
        <dbReference type="ChEBI" id="CHEBI:17509"/>
        <dbReference type="ChEBI" id="CHEBI:57443"/>
        <dbReference type="ChEBI" id="CHEBI:57834"/>
        <dbReference type="ChEBI" id="CHEBI:326268"/>
        <dbReference type="EC" id="2.5.1.16"/>
    </reaction>
</comment>
<comment type="caution">
    <text evidence="8">The sequence shown here is derived from an EMBL/GenBank/DDBJ whole genome shotgun (WGS) entry which is preliminary data.</text>
</comment>
<comment type="function">
    <text evidence="5">Catalyzes the irreversible transfer of a propylamine group from the amino donor S-adenosylmethioninamine (decarboxy-AdoMet) to putrescine (1,4-diaminobutane) to yield spermidine.</text>
</comment>
<dbReference type="InterPro" id="IPR029063">
    <property type="entry name" value="SAM-dependent_MTases_sf"/>
</dbReference>
<comment type="similarity">
    <text evidence="1 5">Belongs to the spermidine/spermine synthase family.</text>
</comment>
<dbReference type="PANTHER" id="PTHR11558:SF11">
    <property type="entry name" value="SPERMIDINE SYNTHASE"/>
    <property type="match status" value="1"/>
</dbReference>
<dbReference type="Pfam" id="PF01564">
    <property type="entry name" value="Spermine_synth"/>
    <property type="match status" value="1"/>
</dbReference>
<dbReference type="SUPFAM" id="SSF53335">
    <property type="entry name" value="S-adenosyl-L-methionine-dependent methyltransferases"/>
    <property type="match status" value="1"/>
</dbReference>
<evidence type="ECO:0000313" key="8">
    <source>
        <dbReference type="EMBL" id="PMP66012.1"/>
    </source>
</evidence>
<dbReference type="GO" id="GO:0004766">
    <property type="term" value="F:spermidine synthase activity"/>
    <property type="evidence" value="ECO:0007669"/>
    <property type="project" value="UniProtKB-UniRule"/>
</dbReference>
<evidence type="ECO:0000256" key="5">
    <source>
        <dbReference type="HAMAP-Rule" id="MF_00198"/>
    </source>
</evidence>
<dbReference type="InterPro" id="IPR030374">
    <property type="entry name" value="PABS"/>
</dbReference>